<gene>
    <name evidence="4" type="ORF">DFR27_2467</name>
</gene>
<dbReference type="PANTHER" id="PTHR45663:SF40">
    <property type="entry name" value="THIOREDOXIN 2"/>
    <property type="match status" value="1"/>
</dbReference>
<evidence type="ECO:0000313" key="5">
    <source>
        <dbReference type="Proteomes" id="UP000267187"/>
    </source>
</evidence>
<keyword evidence="2" id="KW-0676">Redox-active center</keyword>
<protein>
    <submittedName>
        <fullName evidence="4">Thioredoxin</fullName>
    </submittedName>
</protein>
<dbReference type="GO" id="GO:0015035">
    <property type="term" value="F:protein-disulfide reductase activity"/>
    <property type="evidence" value="ECO:0007669"/>
    <property type="project" value="TreeGrafter"/>
</dbReference>
<dbReference type="Proteomes" id="UP000267187">
    <property type="component" value="Unassembled WGS sequence"/>
</dbReference>
<dbReference type="EMBL" id="REFJ01000007">
    <property type="protein sequence ID" value="RMA77647.1"/>
    <property type="molecule type" value="Genomic_DNA"/>
</dbReference>
<dbReference type="InterPro" id="IPR049299">
    <property type="entry name" value="Thio2_N"/>
</dbReference>
<dbReference type="Gene3D" id="2.30.30.380">
    <property type="entry name" value="Zn-finger domain of Sec23/24"/>
    <property type="match status" value="1"/>
</dbReference>
<dbReference type="SUPFAM" id="SSF52833">
    <property type="entry name" value="Thioredoxin-like"/>
    <property type="match status" value="1"/>
</dbReference>
<dbReference type="InterPro" id="IPR036249">
    <property type="entry name" value="Thioredoxin-like_sf"/>
</dbReference>
<dbReference type="NCBIfam" id="NF008229">
    <property type="entry name" value="PRK10996.1"/>
    <property type="match status" value="1"/>
</dbReference>
<dbReference type="Pfam" id="PF21352">
    <property type="entry name" value="Zn_ribbon_Thio2"/>
    <property type="match status" value="1"/>
</dbReference>
<accession>A0A3L9ZZ62</accession>
<evidence type="ECO:0000256" key="2">
    <source>
        <dbReference type="ARBA" id="ARBA00023284"/>
    </source>
</evidence>
<dbReference type="AlphaFoldDB" id="A0A3L9ZZ62"/>
<comment type="caution">
    <text evidence="4">The sequence shown here is derived from an EMBL/GenBank/DDBJ whole genome shotgun (WGS) entry which is preliminary data.</text>
</comment>
<dbReference type="PANTHER" id="PTHR45663">
    <property type="entry name" value="GEO12009P1"/>
    <property type="match status" value="1"/>
</dbReference>
<dbReference type="OrthoDB" id="9790390at2"/>
<organism evidence="4 5">
    <name type="scientific">Umboniibacter marinipuniceus</name>
    <dbReference type="NCBI Taxonomy" id="569599"/>
    <lineage>
        <taxon>Bacteria</taxon>
        <taxon>Pseudomonadati</taxon>
        <taxon>Pseudomonadota</taxon>
        <taxon>Gammaproteobacteria</taxon>
        <taxon>Cellvibrionales</taxon>
        <taxon>Cellvibrionaceae</taxon>
        <taxon>Umboniibacter</taxon>
    </lineage>
</organism>
<dbReference type="InterPro" id="IPR013766">
    <property type="entry name" value="Thioredoxin_domain"/>
</dbReference>
<dbReference type="Gene3D" id="3.40.30.10">
    <property type="entry name" value="Glutaredoxin"/>
    <property type="match status" value="1"/>
</dbReference>
<dbReference type="PROSITE" id="PS51352">
    <property type="entry name" value="THIOREDOXIN_2"/>
    <property type="match status" value="1"/>
</dbReference>
<keyword evidence="1" id="KW-1015">Disulfide bond</keyword>
<feature type="domain" description="Thioredoxin" evidence="3">
    <location>
        <begin position="8"/>
        <end position="140"/>
    </location>
</feature>
<dbReference type="PROSITE" id="PS00194">
    <property type="entry name" value="THIOREDOXIN_1"/>
    <property type="match status" value="1"/>
</dbReference>
<sequence length="140" mass="15839">MIIMCPHCSGLNRVPENKMGAEPHCGMCRQLVFTGGPVSFNRAQFIRARDKSDQLLVVDFWADWCGPCRSFAPTFKRAAEVLDQQARFVKVDTQAEETLARELNIRSLPTIAVYRHGKELNRLAGALDLAQFTKWLAPYL</sequence>
<keyword evidence="5" id="KW-1185">Reference proteome</keyword>
<reference evidence="4 5" key="1">
    <citation type="submission" date="2018-10" db="EMBL/GenBank/DDBJ databases">
        <title>Genomic Encyclopedia of Type Strains, Phase IV (KMG-IV): sequencing the most valuable type-strain genomes for metagenomic binning, comparative biology and taxonomic classification.</title>
        <authorList>
            <person name="Goeker M."/>
        </authorList>
    </citation>
    <scope>NUCLEOTIDE SEQUENCE [LARGE SCALE GENOMIC DNA]</scope>
    <source>
        <strain evidence="4 5">DSM 25080</strain>
    </source>
</reference>
<evidence type="ECO:0000259" key="3">
    <source>
        <dbReference type="PROSITE" id="PS51352"/>
    </source>
</evidence>
<name>A0A3L9ZZ62_9GAMM</name>
<dbReference type="GO" id="GO:0005829">
    <property type="term" value="C:cytosol"/>
    <property type="evidence" value="ECO:0007669"/>
    <property type="project" value="TreeGrafter"/>
</dbReference>
<proteinExistence type="predicted"/>
<evidence type="ECO:0000256" key="1">
    <source>
        <dbReference type="ARBA" id="ARBA00023157"/>
    </source>
</evidence>
<dbReference type="CDD" id="cd02947">
    <property type="entry name" value="TRX_family"/>
    <property type="match status" value="1"/>
</dbReference>
<dbReference type="PRINTS" id="PR00421">
    <property type="entry name" value="THIOREDOXIN"/>
</dbReference>
<dbReference type="Pfam" id="PF00085">
    <property type="entry name" value="Thioredoxin"/>
    <property type="match status" value="1"/>
</dbReference>
<dbReference type="InterPro" id="IPR017937">
    <property type="entry name" value="Thioredoxin_CS"/>
</dbReference>
<evidence type="ECO:0000313" key="4">
    <source>
        <dbReference type="EMBL" id="RMA77647.1"/>
    </source>
</evidence>